<accession>A0A0F8B165</accession>
<comment type="similarity">
    <text evidence="2 15">Belongs to the TIM50 family.</text>
</comment>
<keyword evidence="9" id="KW-1133">Transmembrane helix</keyword>
<evidence type="ECO:0000256" key="1">
    <source>
        <dbReference type="ARBA" id="ARBA00004434"/>
    </source>
</evidence>
<feature type="domain" description="FCP1 homology" evidence="17">
    <location>
        <begin position="207"/>
        <end position="350"/>
    </location>
</feature>
<evidence type="ECO:0000256" key="2">
    <source>
        <dbReference type="ARBA" id="ARBA00006344"/>
    </source>
</evidence>
<evidence type="ECO:0000313" key="18">
    <source>
        <dbReference type="EMBL" id="KKF93315.1"/>
    </source>
</evidence>
<dbReference type="FunFam" id="3.40.50.1000:FF:000019">
    <property type="entry name" value="Mitochondrial import inner membrane translocase subunit TIM50"/>
    <property type="match status" value="1"/>
</dbReference>
<evidence type="ECO:0000313" key="19">
    <source>
        <dbReference type="Proteomes" id="UP000034841"/>
    </source>
</evidence>
<dbReference type="Gene3D" id="3.40.50.1000">
    <property type="entry name" value="HAD superfamily/HAD-like"/>
    <property type="match status" value="1"/>
</dbReference>
<keyword evidence="11 15" id="KW-0496">Mitochondrion</keyword>
<dbReference type="AlphaFoldDB" id="A0A0F8B165"/>
<comment type="function">
    <text evidence="13">Essential component of the TIM23 complex, a complex that mediates the translocation of transit peptide-containing proteins across the mitochondrial inner membrane. Required to direct preproteins in transit and direct them to the channel protein TIM23, and possibly facilitates transfer of the translocating proteins from the TOM complex to the TIM23 complex.</text>
</comment>
<evidence type="ECO:0000259" key="17">
    <source>
        <dbReference type="PROSITE" id="PS50969"/>
    </source>
</evidence>
<feature type="compositionally biased region" description="Basic and acidic residues" evidence="16">
    <location>
        <begin position="112"/>
        <end position="126"/>
    </location>
</feature>
<comment type="subunit">
    <text evidence="14">Component of the TIM23 complex, at least composed of TIM23, TIM17, TIM50 and TIM21. Interacts with preproteins in transit.</text>
</comment>
<evidence type="ECO:0000256" key="12">
    <source>
        <dbReference type="ARBA" id="ARBA00023136"/>
    </source>
</evidence>
<evidence type="ECO:0000256" key="8">
    <source>
        <dbReference type="ARBA" id="ARBA00022946"/>
    </source>
</evidence>
<keyword evidence="6" id="KW-0999">Mitochondrion inner membrane</keyword>
<dbReference type="Pfam" id="PF03031">
    <property type="entry name" value="NIF"/>
    <property type="match status" value="1"/>
</dbReference>
<dbReference type="GO" id="GO:0015031">
    <property type="term" value="P:protein transport"/>
    <property type="evidence" value="ECO:0007669"/>
    <property type="project" value="UniProtKB-KW"/>
</dbReference>
<sequence length="492" mass="55381">MLSRISRLAPRAASNVRPSTFRPSTLAYTTRLSSSSSKDPKSPTPSSNASQQQPSAAEPEPKFHELPDLTQGIPSTFEFEQAARKKGSQDIGDELSKALSVSAAQSGQGGSGDDKSSRDSSYKSSAERKQEAVAKYSLGLVLFSIVAGAAYMGRDWDSEGEAAQHPNVPNGWGIGLWWNRVRARMTETVTYYQEPAFDKLLPILDPSLQKPYTLCISLEDMLIHSSWDRQRGWTTAKRPGVDYFLRYLSQYYELVLFTTVPSMNALPTVQKLDPFQFIMFPLFREATKYEDGEIVKDLSYLNRDLSKVIMIDTNGRRLRKQPENAIILPKWKGNPRDTDLVDLVPFLEYLATMQTSDVRKVIKSFDGTKIPEEFARREAISRAKFEKQLEARKPKSSASNFVSGLLGLKGGVNPTNPDDINPVEAFAQGKMLHDIARERGQRYYQMLESDLKANGEKYLKEQKEAMEKQQQEAMNNMMGSFSTMFVPSQEKK</sequence>
<keyword evidence="10 15" id="KW-0811">Translocation</keyword>
<evidence type="ECO:0000256" key="6">
    <source>
        <dbReference type="ARBA" id="ARBA00022792"/>
    </source>
</evidence>
<evidence type="ECO:0000256" key="13">
    <source>
        <dbReference type="ARBA" id="ARBA00059797"/>
    </source>
</evidence>
<proteinExistence type="inferred from homology"/>
<keyword evidence="5" id="KW-0812">Transmembrane</keyword>
<evidence type="ECO:0000256" key="4">
    <source>
        <dbReference type="ARBA" id="ARBA00022448"/>
    </source>
</evidence>
<evidence type="ECO:0000256" key="7">
    <source>
        <dbReference type="ARBA" id="ARBA00022927"/>
    </source>
</evidence>
<evidence type="ECO:0000256" key="5">
    <source>
        <dbReference type="ARBA" id="ARBA00022692"/>
    </source>
</evidence>
<name>A0A0F8B165_CERFI</name>
<evidence type="ECO:0000256" key="16">
    <source>
        <dbReference type="SAM" id="MobiDB-lite"/>
    </source>
</evidence>
<evidence type="ECO:0000256" key="3">
    <source>
        <dbReference type="ARBA" id="ARBA00020799"/>
    </source>
</evidence>
<dbReference type="OrthoDB" id="287041at2759"/>
<dbReference type="SMART" id="SM00577">
    <property type="entry name" value="CPDc"/>
    <property type="match status" value="1"/>
</dbReference>
<keyword evidence="4 15" id="KW-0813">Transport</keyword>
<evidence type="ECO:0000256" key="10">
    <source>
        <dbReference type="ARBA" id="ARBA00023010"/>
    </source>
</evidence>
<dbReference type="InterPro" id="IPR036412">
    <property type="entry name" value="HAD-like_sf"/>
</dbReference>
<dbReference type="PROSITE" id="PS50969">
    <property type="entry name" value="FCP1"/>
    <property type="match status" value="1"/>
</dbReference>
<dbReference type="InterPro" id="IPR023214">
    <property type="entry name" value="HAD_sf"/>
</dbReference>
<protein>
    <recommendedName>
        <fullName evidence="3 15">Mitochondrial import inner membrane translocase subunit TIM50</fullName>
    </recommendedName>
</protein>
<organism evidence="18 19">
    <name type="scientific">Ceratocystis fimbriata f. sp. platani</name>
    <dbReference type="NCBI Taxonomy" id="88771"/>
    <lineage>
        <taxon>Eukaryota</taxon>
        <taxon>Fungi</taxon>
        <taxon>Dikarya</taxon>
        <taxon>Ascomycota</taxon>
        <taxon>Pezizomycotina</taxon>
        <taxon>Sordariomycetes</taxon>
        <taxon>Hypocreomycetidae</taxon>
        <taxon>Microascales</taxon>
        <taxon>Ceratocystidaceae</taxon>
        <taxon>Ceratocystis</taxon>
    </lineage>
</organism>
<dbReference type="CDD" id="cd07521">
    <property type="entry name" value="HAD_FCP1-like"/>
    <property type="match status" value="1"/>
</dbReference>
<keyword evidence="12" id="KW-0472">Membrane</keyword>
<evidence type="ECO:0000256" key="15">
    <source>
        <dbReference type="RuleBase" id="RU365079"/>
    </source>
</evidence>
<keyword evidence="19" id="KW-1185">Reference proteome</keyword>
<dbReference type="SUPFAM" id="SSF56784">
    <property type="entry name" value="HAD-like"/>
    <property type="match status" value="1"/>
</dbReference>
<dbReference type="InterPro" id="IPR050365">
    <property type="entry name" value="TIM50"/>
</dbReference>
<dbReference type="Proteomes" id="UP000034841">
    <property type="component" value="Unassembled WGS sequence"/>
</dbReference>
<evidence type="ECO:0000256" key="11">
    <source>
        <dbReference type="ARBA" id="ARBA00023128"/>
    </source>
</evidence>
<evidence type="ECO:0000256" key="14">
    <source>
        <dbReference type="ARBA" id="ARBA00063960"/>
    </source>
</evidence>
<feature type="region of interest" description="Disordered" evidence="16">
    <location>
        <begin position="1"/>
        <end position="71"/>
    </location>
</feature>
<comment type="subcellular location">
    <subcellularLocation>
        <location evidence="1 15">Mitochondrion inner membrane</location>
        <topology evidence="1 15">Single-pass membrane protein</topology>
    </subcellularLocation>
</comment>
<feature type="region of interest" description="Disordered" evidence="16">
    <location>
        <begin position="99"/>
        <end position="126"/>
    </location>
</feature>
<dbReference type="GO" id="GO:0005744">
    <property type="term" value="C:TIM23 mitochondrial import inner membrane translocase complex"/>
    <property type="evidence" value="ECO:0007669"/>
    <property type="project" value="UniProtKB-UniRule"/>
</dbReference>
<gene>
    <name evidence="18" type="primary">tim-50</name>
    <name evidence="18" type="ORF">CFO_g4335</name>
</gene>
<dbReference type="InterPro" id="IPR004274">
    <property type="entry name" value="FCP1_dom"/>
</dbReference>
<reference evidence="18 19" key="1">
    <citation type="submission" date="2015-04" db="EMBL/GenBank/DDBJ databases">
        <title>Genome sequence of Ceratocystis platani, a major pathogen of plane trees.</title>
        <authorList>
            <person name="Belbahri L."/>
        </authorList>
    </citation>
    <scope>NUCLEOTIDE SEQUENCE [LARGE SCALE GENOMIC DNA]</scope>
    <source>
        <strain evidence="18 19">CFO</strain>
    </source>
</reference>
<keyword evidence="8 15" id="KW-0809">Transit peptide</keyword>
<dbReference type="EMBL" id="LBBL01000254">
    <property type="protein sequence ID" value="KKF93315.1"/>
    <property type="molecule type" value="Genomic_DNA"/>
</dbReference>
<keyword evidence="7 15" id="KW-0653">Protein transport</keyword>
<dbReference type="PANTHER" id="PTHR12210">
    <property type="entry name" value="DULLARD PROTEIN PHOSPHATASE"/>
    <property type="match status" value="1"/>
</dbReference>
<feature type="compositionally biased region" description="Polar residues" evidence="16">
    <location>
        <begin position="16"/>
        <end position="32"/>
    </location>
</feature>
<comment type="caution">
    <text evidence="18">The sequence shown here is derived from an EMBL/GenBank/DDBJ whole genome shotgun (WGS) entry which is preliminary data.</text>
</comment>
<feature type="compositionally biased region" description="Low complexity" evidence="16">
    <location>
        <begin position="44"/>
        <end position="58"/>
    </location>
</feature>
<evidence type="ECO:0000256" key="9">
    <source>
        <dbReference type="ARBA" id="ARBA00022989"/>
    </source>
</evidence>